<accession>A0A8A1MMJ5</accession>
<dbReference type="GO" id="GO:0016740">
    <property type="term" value="F:transferase activity"/>
    <property type="evidence" value="ECO:0007669"/>
    <property type="project" value="UniProtKB-KW"/>
</dbReference>
<dbReference type="Gene3D" id="3.90.1200.10">
    <property type="match status" value="1"/>
</dbReference>
<gene>
    <name evidence="2" type="ORF">I7I51_06673</name>
</gene>
<protein>
    <submittedName>
        <fullName evidence="2">Putative aminoglycoside phosphotransferase domain-containing protein</fullName>
    </submittedName>
</protein>
<sequence>MVVLHFGRGLKISWNPPIGIHSSIPRRGSVMEWNAKLLPDIGFGFNHMIRIVEFSDKTRWVARLRMPPLLQRGNCPHEMTRAMECEHHIIQLIRKETNMPVPQIHVFDGNLQKKVKAQFMLMVCLRGNVGMDLNMKIPSEYKASVYARMAEIHAWIPGFGSPFDKITEFFQARFTKVVFGLPEDKIKESAGQFADRLIASASLFKSAINNIAENISIHNNRAFSLYHGNFRHNNIIFDDKHRLLGIIDWEAAVAGTCEITGEFP</sequence>
<dbReference type="InterPro" id="IPR011009">
    <property type="entry name" value="Kinase-like_dom_sf"/>
</dbReference>
<dbReference type="EMBL" id="CP069115">
    <property type="protein sequence ID" value="QSS65822.1"/>
    <property type="molecule type" value="Genomic_DNA"/>
</dbReference>
<dbReference type="OrthoDB" id="10003767at2759"/>
<feature type="domain" description="Aminoglycoside phosphotransferase" evidence="1">
    <location>
        <begin position="59"/>
        <end position="255"/>
    </location>
</feature>
<proteinExistence type="predicted"/>
<dbReference type="VEuPathDB" id="FungiDB:I7I51_06673"/>
<dbReference type="Proteomes" id="UP000663671">
    <property type="component" value="Chromosome 3"/>
</dbReference>
<evidence type="ECO:0000313" key="2">
    <source>
        <dbReference type="EMBL" id="QSS65822.1"/>
    </source>
</evidence>
<dbReference type="InterPro" id="IPR002575">
    <property type="entry name" value="Aminoglycoside_PTrfase"/>
</dbReference>
<dbReference type="InterPro" id="IPR051678">
    <property type="entry name" value="AGP_Transferase"/>
</dbReference>
<reference evidence="2" key="1">
    <citation type="submission" date="2021-01" db="EMBL/GenBank/DDBJ databases">
        <title>Chromosome-level genome assembly of a human fungal pathogen reveals clustering of transcriptionally co-regulated genes.</title>
        <authorList>
            <person name="Voorhies M."/>
            <person name="Cohen S."/>
            <person name="Shea T.P."/>
            <person name="Petrus S."/>
            <person name="Munoz J.F."/>
            <person name="Poplawski S."/>
            <person name="Goldman W.E."/>
            <person name="Michael T."/>
            <person name="Cuomo C.A."/>
            <person name="Sil A."/>
            <person name="Beyhan S."/>
        </authorList>
    </citation>
    <scope>NUCLEOTIDE SEQUENCE</scope>
    <source>
        <strain evidence="2">WU24</strain>
    </source>
</reference>
<dbReference type="Pfam" id="PF01636">
    <property type="entry name" value="APH"/>
    <property type="match status" value="1"/>
</dbReference>
<name>A0A8A1MMJ5_AJECA</name>
<dbReference type="PANTHER" id="PTHR21310">
    <property type="entry name" value="AMINOGLYCOSIDE PHOSPHOTRANSFERASE-RELATED-RELATED"/>
    <property type="match status" value="1"/>
</dbReference>
<evidence type="ECO:0000313" key="3">
    <source>
        <dbReference type="Proteomes" id="UP000663671"/>
    </source>
</evidence>
<evidence type="ECO:0000259" key="1">
    <source>
        <dbReference type="Pfam" id="PF01636"/>
    </source>
</evidence>
<dbReference type="SUPFAM" id="SSF56112">
    <property type="entry name" value="Protein kinase-like (PK-like)"/>
    <property type="match status" value="1"/>
</dbReference>
<dbReference type="AlphaFoldDB" id="A0A8A1MMJ5"/>
<organism evidence="2 3">
    <name type="scientific">Ajellomyces capsulatus</name>
    <name type="common">Darling's disease fungus</name>
    <name type="synonym">Histoplasma capsulatum</name>
    <dbReference type="NCBI Taxonomy" id="5037"/>
    <lineage>
        <taxon>Eukaryota</taxon>
        <taxon>Fungi</taxon>
        <taxon>Dikarya</taxon>
        <taxon>Ascomycota</taxon>
        <taxon>Pezizomycotina</taxon>
        <taxon>Eurotiomycetes</taxon>
        <taxon>Eurotiomycetidae</taxon>
        <taxon>Onygenales</taxon>
        <taxon>Ajellomycetaceae</taxon>
        <taxon>Histoplasma</taxon>
    </lineage>
</organism>
<keyword evidence="2" id="KW-0808">Transferase</keyword>